<gene>
    <name evidence="1" type="ORF">EVAR_59443_1</name>
</gene>
<evidence type="ECO:0000313" key="1">
    <source>
        <dbReference type="EMBL" id="GBP81461.1"/>
    </source>
</evidence>
<comment type="caution">
    <text evidence="1">The sequence shown here is derived from an EMBL/GenBank/DDBJ whole genome shotgun (WGS) entry which is preliminary data.</text>
</comment>
<accession>A0A4C1YY95</accession>
<evidence type="ECO:0000313" key="2">
    <source>
        <dbReference type="Proteomes" id="UP000299102"/>
    </source>
</evidence>
<protein>
    <submittedName>
        <fullName evidence="1">Uncharacterized protein</fullName>
    </submittedName>
</protein>
<proteinExistence type="predicted"/>
<organism evidence="1 2">
    <name type="scientific">Eumeta variegata</name>
    <name type="common">Bagworm moth</name>
    <name type="synonym">Eumeta japonica</name>
    <dbReference type="NCBI Taxonomy" id="151549"/>
    <lineage>
        <taxon>Eukaryota</taxon>
        <taxon>Metazoa</taxon>
        <taxon>Ecdysozoa</taxon>
        <taxon>Arthropoda</taxon>
        <taxon>Hexapoda</taxon>
        <taxon>Insecta</taxon>
        <taxon>Pterygota</taxon>
        <taxon>Neoptera</taxon>
        <taxon>Endopterygota</taxon>
        <taxon>Lepidoptera</taxon>
        <taxon>Glossata</taxon>
        <taxon>Ditrysia</taxon>
        <taxon>Tineoidea</taxon>
        <taxon>Psychidae</taxon>
        <taxon>Oiketicinae</taxon>
        <taxon>Eumeta</taxon>
    </lineage>
</organism>
<sequence>MSSFSAWGGKKVVAKSINITDPAAVMSKLKDTDLGAHHASRVWAGGCLRSTSPVPRPKAVSRSGTEGLGVLSEEKLVISFYMNQKLIHLHVVKIRTRHFLFRNI</sequence>
<reference evidence="1 2" key="1">
    <citation type="journal article" date="2019" name="Commun. Biol.">
        <title>The bagworm genome reveals a unique fibroin gene that provides high tensile strength.</title>
        <authorList>
            <person name="Kono N."/>
            <person name="Nakamura H."/>
            <person name="Ohtoshi R."/>
            <person name="Tomita M."/>
            <person name="Numata K."/>
            <person name="Arakawa K."/>
        </authorList>
    </citation>
    <scope>NUCLEOTIDE SEQUENCE [LARGE SCALE GENOMIC DNA]</scope>
</reference>
<keyword evidence="2" id="KW-1185">Reference proteome</keyword>
<dbReference type="Proteomes" id="UP000299102">
    <property type="component" value="Unassembled WGS sequence"/>
</dbReference>
<name>A0A4C1YY95_EUMVA</name>
<dbReference type="EMBL" id="BGZK01001512">
    <property type="protein sequence ID" value="GBP81461.1"/>
    <property type="molecule type" value="Genomic_DNA"/>
</dbReference>
<dbReference type="AlphaFoldDB" id="A0A4C1YY95"/>